<keyword evidence="1" id="KW-1185">Reference proteome</keyword>
<reference evidence="2" key="1">
    <citation type="submission" date="2016-11" db="UniProtKB">
        <authorList>
            <consortium name="WormBaseParasite"/>
        </authorList>
    </citation>
    <scope>IDENTIFICATION</scope>
</reference>
<evidence type="ECO:0000313" key="2">
    <source>
        <dbReference type="WBParaSite" id="L893_g24876.t1"/>
    </source>
</evidence>
<dbReference type="AlphaFoldDB" id="A0A1I7ZBU9"/>
<dbReference type="Proteomes" id="UP000095287">
    <property type="component" value="Unplaced"/>
</dbReference>
<name>A0A1I7ZBU9_9BILA</name>
<dbReference type="WBParaSite" id="L893_g24876.t1">
    <property type="protein sequence ID" value="L893_g24876.t1"/>
    <property type="gene ID" value="L893_g24876"/>
</dbReference>
<accession>A0A1I7ZBU9</accession>
<sequence length="134" mass="14565">MNAIFIDVEGIQLLKMCGGVHLPRAVQSTGTARWVQTLEIDSKKGTLWALGLRLEAPVYLSADAIPIPYKLYVGHSWGIVSIGRSVAAREMHPSEIKKVVEACDSPGAIIDAISRSLLKNRVDSEIVEVELTLA</sequence>
<organism evidence="1 2">
    <name type="scientific">Steinernema glaseri</name>
    <dbReference type="NCBI Taxonomy" id="37863"/>
    <lineage>
        <taxon>Eukaryota</taxon>
        <taxon>Metazoa</taxon>
        <taxon>Ecdysozoa</taxon>
        <taxon>Nematoda</taxon>
        <taxon>Chromadorea</taxon>
        <taxon>Rhabditida</taxon>
        <taxon>Tylenchina</taxon>
        <taxon>Panagrolaimomorpha</taxon>
        <taxon>Strongyloidoidea</taxon>
        <taxon>Steinernematidae</taxon>
        <taxon>Steinernema</taxon>
    </lineage>
</organism>
<evidence type="ECO:0000313" key="1">
    <source>
        <dbReference type="Proteomes" id="UP000095287"/>
    </source>
</evidence>
<proteinExistence type="predicted"/>
<protein>
    <submittedName>
        <fullName evidence="2">DUF22 domain-containing protein</fullName>
    </submittedName>
</protein>